<sequence>MAVFVREKGKLGCAYYNSDEGNLFLLQEMSCAEPLQLIETIMVHVQPTTILLPLKTPDPVLRFFEQHKTTVDQGGLVYRWATM</sequence>
<dbReference type="GeneID" id="73320934"/>
<dbReference type="RefSeq" id="XP_049122301.1">
    <property type="nucleotide sequence ID" value="XM_049266344.1"/>
</dbReference>
<comment type="caution">
    <text evidence="1">The sequence shown here is derived from an EMBL/GenBank/DDBJ whole genome shotgun (WGS) entry which is preliminary data.</text>
</comment>
<proteinExistence type="predicted"/>
<keyword evidence="2" id="KW-1185">Reference proteome</keyword>
<accession>A0AA37P402</accession>
<name>A0AA37P402_9PEZI</name>
<dbReference type="AlphaFoldDB" id="A0AA37P402"/>
<protein>
    <submittedName>
        <fullName evidence="1">Uncharacterized protein</fullName>
    </submittedName>
</protein>
<gene>
    <name evidence="1" type="ORF">ColSpa_00132</name>
</gene>
<dbReference type="Proteomes" id="UP001055115">
    <property type="component" value="Unassembled WGS sequence"/>
</dbReference>
<dbReference type="EMBL" id="BQXU01000001">
    <property type="protein sequence ID" value="GKT39951.1"/>
    <property type="molecule type" value="Genomic_DNA"/>
</dbReference>
<evidence type="ECO:0000313" key="2">
    <source>
        <dbReference type="Proteomes" id="UP001055115"/>
    </source>
</evidence>
<organism evidence="1 2">
    <name type="scientific">Colletotrichum spaethianum</name>
    <dbReference type="NCBI Taxonomy" id="700344"/>
    <lineage>
        <taxon>Eukaryota</taxon>
        <taxon>Fungi</taxon>
        <taxon>Dikarya</taxon>
        <taxon>Ascomycota</taxon>
        <taxon>Pezizomycotina</taxon>
        <taxon>Sordariomycetes</taxon>
        <taxon>Hypocreomycetidae</taxon>
        <taxon>Glomerellales</taxon>
        <taxon>Glomerellaceae</taxon>
        <taxon>Colletotrichum</taxon>
        <taxon>Colletotrichum spaethianum species complex</taxon>
    </lineage>
</organism>
<reference evidence="1 2" key="1">
    <citation type="submission" date="2022-03" db="EMBL/GenBank/DDBJ databases">
        <title>Genome data of Colletotrichum spp.</title>
        <authorList>
            <person name="Utami Y.D."/>
            <person name="Hiruma K."/>
        </authorList>
    </citation>
    <scope>NUCLEOTIDE SEQUENCE [LARGE SCALE GENOMIC DNA]</scope>
    <source>
        <strain evidence="1 2">MAFF 239500</strain>
    </source>
</reference>
<evidence type="ECO:0000313" key="1">
    <source>
        <dbReference type="EMBL" id="GKT39951.1"/>
    </source>
</evidence>